<proteinExistence type="predicted"/>
<comment type="caution">
    <text evidence="1">The sequence shown here is derived from an EMBL/GenBank/DDBJ whole genome shotgun (WGS) entry which is preliminary data.</text>
</comment>
<organism evidence="1 2">
    <name type="scientific">Penstemon smallii</name>
    <dbReference type="NCBI Taxonomy" id="265156"/>
    <lineage>
        <taxon>Eukaryota</taxon>
        <taxon>Viridiplantae</taxon>
        <taxon>Streptophyta</taxon>
        <taxon>Embryophyta</taxon>
        <taxon>Tracheophyta</taxon>
        <taxon>Spermatophyta</taxon>
        <taxon>Magnoliopsida</taxon>
        <taxon>eudicotyledons</taxon>
        <taxon>Gunneridae</taxon>
        <taxon>Pentapetalae</taxon>
        <taxon>asterids</taxon>
        <taxon>lamiids</taxon>
        <taxon>Lamiales</taxon>
        <taxon>Plantaginaceae</taxon>
        <taxon>Cheloneae</taxon>
        <taxon>Penstemon</taxon>
    </lineage>
</organism>
<accession>A0ABD3RN22</accession>
<evidence type="ECO:0000313" key="2">
    <source>
        <dbReference type="Proteomes" id="UP001634393"/>
    </source>
</evidence>
<protein>
    <submittedName>
        <fullName evidence="1">Uncharacterized protein</fullName>
    </submittedName>
</protein>
<name>A0ABD3RN22_9LAMI</name>
<evidence type="ECO:0000313" key="1">
    <source>
        <dbReference type="EMBL" id="KAL3814354.1"/>
    </source>
</evidence>
<gene>
    <name evidence="1" type="ORF">ACJIZ3_015622</name>
</gene>
<reference evidence="1 2" key="1">
    <citation type="submission" date="2024-12" db="EMBL/GenBank/DDBJ databases">
        <title>The unique morphological basis and parallel evolutionary history of personate flowers in Penstemon.</title>
        <authorList>
            <person name="Depatie T.H."/>
            <person name="Wessinger C.A."/>
        </authorList>
    </citation>
    <scope>NUCLEOTIDE SEQUENCE [LARGE SCALE GENOMIC DNA]</scope>
    <source>
        <strain evidence="1">WTNN_2</strain>
        <tissue evidence="1">Leaf</tissue>
    </source>
</reference>
<dbReference type="EMBL" id="JBJXBP010000008">
    <property type="protein sequence ID" value="KAL3814354.1"/>
    <property type="molecule type" value="Genomic_DNA"/>
</dbReference>
<sequence length="56" mass="6223">MGYQHHASIWMSNPKSLITSTAPETSSEARTLNLTRLACPIPFPPETESKPLHPSY</sequence>
<keyword evidence="2" id="KW-1185">Reference proteome</keyword>
<dbReference type="AlphaFoldDB" id="A0ABD3RN22"/>
<dbReference type="Proteomes" id="UP001634393">
    <property type="component" value="Unassembled WGS sequence"/>
</dbReference>